<organism evidence="8 9">
    <name type="scientific">Terfezia boudieri ATCC MYA-4762</name>
    <dbReference type="NCBI Taxonomy" id="1051890"/>
    <lineage>
        <taxon>Eukaryota</taxon>
        <taxon>Fungi</taxon>
        <taxon>Dikarya</taxon>
        <taxon>Ascomycota</taxon>
        <taxon>Pezizomycotina</taxon>
        <taxon>Pezizomycetes</taxon>
        <taxon>Pezizales</taxon>
        <taxon>Pezizaceae</taxon>
        <taxon>Terfezia</taxon>
    </lineage>
</organism>
<feature type="compositionally biased region" description="Acidic residues" evidence="6">
    <location>
        <begin position="2006"/>
        <end position="2019"/>
    </location>
</feature>
<evidence type="ECO:0000256" key="5">
    <source>
        <dbReference type="ARBA" id="ARBA00022840"/>
    </source>
</evidence>
<feature type="compositionally biased region" description="Acidic residues" evidence="6">
    <location>
        <begin position="9"/>
        <end position="18"/>
    </location>
</feature>
<dbReference type="Gene3D" id="3.40.50.150">
    <property type="entry name" value="Vaccinia Virus protein VP39"/>
    <property type="match status" value="1"/>
</dbReference>
<keyword evidence="1" id="KW-0489">Methyltransferase</keyword>
<gene>
    <name evidence="8" type="ORF">L211DRAFT_848002</name>
</gene>
<feature type="region of interest" description="Disordered" evidence="6">
    <location>
        <begin position="1"/>
        <end position="72"/>
    </location>
</feature>
<dbReference type="SUPFAM" id="SSF53335">
    <property type="entry name" value="S-adenosyl-L-methionine-dependent methyltransferases"/>
    <property type="match status" value="1"/>
</dbReference>
<dbReference type="Gene3D" id="3.40.50.300">
    <property type="entry name" value="P-loop containing nucleotide triphosphate hydrolases"/>
    <property type="match status" value="1"/>
</dbReference>
<dbReference type="GO" id="GO:0005634">
    <property type="term" value="C:nucleus"/>
    <property type="evidence" value="ECO:0007669"/>
    <property type="project" value="TreeGrafter"/>
</dbReference>
<dbReference type="InterPro" id="IPR001525">
    <property type="entry name" value="C5_MeTfrase"/>
</dbReference>
<feature type="compositionally biased region" description="Acidic residues" evidence="6">
    <location>
        <begin position="193"/>
        <end position="208"/>
    </location>
</feature>
<dbReference type="PANTHER" id="PTHR45626">
    <property type="entry name" value="TRANSCRIPTION TERMINATION FACTOR 2-RELATED"/>
    <property type="match status" value="1"/>
</dbReference>
<evidence type="ECO:0000313" key="8">
    <source>
        <dbReference type="EMBL" id="RPB25674.1"/>
    </source>
</evidence>
<dbReference type="CDD" id="cd18793">
    <property type="entry name" value="SF2_C_SNF"/>
    <property type="match status" value="1"/>
</dbReference>
<dbReference type="InterPro" id="IPR050628">
    <property type="entry name" value="SNF2_RAD54_helicase_TF"/>
</dbReference>
<dbReference type="InterPro" id="IPR038718">
    <property type="entry name" value="SNF2-like_sf"/>
</dbReference>
<dbReference type="GO" id="GO:0006281">
    <property type="term" value="P:DNA repair"/>
    <property type="evidence" value="ECO:0007669"/>
    <property type="project" value="TreeGrafter"/>
</dbReference>
<feature type="region of interest" description="Disordered" evidence="6">
    <location>
        <begin position="1626"/>
        <end position="1646"/>
    </location>
</feature>
<dbReference type="EMBL" id="ML121537">
    <property type="protein sequence ID" value="RPB25674.1"/>
    <property type="molecule type" value="Genomic_DNA"/>
</dbReference>
<keyword evidence="9" id="KW-1185">Reference proteome</keyword>
<dbReference type="Proteomes" id="UP000267821">
    <property type="component" value="Unassembled WGS sequence"/>
</dbReference>
<evidence type="ECO:0000256" key="2">
    <source>
        <dbReference type="ARBA" id="ARBA00022679"/>
    </source>
</evidence>
<feature type="region of interest" description="Disordered" evidence="6">
    <location>
        <begin position="235"/>
        <end position="269"/>
    </location>
</feature>
<keyword evidence="3" id="KW-0547">Nucleotide-binding</keyword>
<feature type="compositionally biased region" description="Low complexity" evidence="6">
    <location>
        <begin position="147"/>
        <end position="181"/>
    </location>
</feature>
<name>A0A3N4LRY2_9PEZI</name>
<proteinExistence type="predicted"/>
<evidence type="ECO:0000256" key="3">
    <source>
        <dbReference type="ARBA" id="ARBA00022741"/>
    </source>
</evidence>
<dbReference type="InParanoid" id="A0A3N4LRY2"/>
<dbReference type="GO" id="GO:0016787">
    <property type="term" value="F:hydrolase activity"/>
    <property type="evidence" value="ECO:0007669"/>
    <property type="project" value="UniProtKB-KW"/>
</dbReference>
<dbReference type="GO" id="GO:0008094">
    <property type="term" value="F:ATP-dependent activity, acting on DNA"/>
    <property type="evidence" value="ECO:0007669"/>
    <property type="project" value="TreeGrafter"/>
</dbReference>
<dbReference type="PANTHER" id="PTHR45626:SF26">
    <property type="entry name" value="FAMILY HELICASE, PUTATIVE (AFU_ORTHOLOGUE AFUA_2G09120)-RELATED"/>
    <property type="match status" value="1"/>
</dbReference>
<dbReference type="Pfam" id="PF00176">
    <property type="entry name" value="SNF2-rel_dom"/>
    <property type="match status" value="1"/>
</dbReference>
<reference evidence="8 9" key="1">
    <citation type="journal article" date="2018" name="Nat. Ecol. Evol.">
        <title>Pezizomycetes genomes reveal the molecular basis of ectomycorrhizal truffle lifestyle.</title>
        <authorList>
            <person name="Murat C."/>
            <person name="Payen T."/>
            <person name="Noel B."/>
            <person name="Kuo A."/>
            <person name="Morin E."/>
            <person name="Chen J."/>
            <person name="Kohler A."/>
            <person name="Krizsan K."/>
            <person name="Balestrini R."/>
            <person name="Da Silva C."/>
            <person name="Montanini B."/>
            <person name="Hainaut M."/>
            <person name="Levati E."/>
            <person name="Barry K.W."/>
            <person name="Belfiori B."/>
            <person name="Cichocki N."/>
            <person name="Clum A."/>
            <person name="Dockter R.B."/>
            <person name="Fauchery L."/>
            <person name="Guy J."/>
            <person name="Iotti M."/>
            <person name="Le Tacon F."/>
            <person name="Lindquist E.A."/>
            <person name="Lipzen A."/>
            <person name="Malagnac F."/>
            <person name="Mello A."/>
            <person name="Molinier V."/>
            <person name="Miyauchi S."/>
            <person name="Poulain J."/>
            <person name="Riccioni C."/>
            <person name="Rubini A."/>
            <person name="Sitrit Y."/>
            <person name="Splivallo R."/>
            <person name="Traeger S."/>
            <person name="Wang M."/>
            <person name="Zifcakova L."/>
            <person name="Wipf D."/>
            <person name="Zambonelli A."/>
            <person name="Paolocci F."/>
            <person name="Nowrousian M."/>
            <person name="Ottonello S."/>
            <person name="Baldrian P."/>
            <person name="Spatafora J.W."/>
            <person name="Henrissat B."/>
            <person name="Nagy L.G."/>
            <person name="Aury J.M."/>
            <person name="Wincker P."/>
            <person name="Grigoriev I.V."/>
            <person name="Bonfante P."/>
            <person name="Martin F.M."/>
        </authorList>
    </citation>
    <scope>NUCLEOTIDE SEQUENCE [LARGE SCALE GENOMIC DNA]</scope>
    <source>
        <strain evidence="8 9">ATCC MYA-4762</strain>
    </source>
</reference>
<dbReference type="InterPro" id="IPR029063">
    <property type="entry name" value="SAM-dependent_MTases_sf"/>
</dbReference>
<dbReference type="InterPro" id="IPR027417">
    <property type="entry name" value="P-loop_NTPase"/>
</dbReference>
<evidence type="ECO:0000313" key="9">
    <source>
        <dbReference type="Proteomes" id="UP000267821"/>
    </source>
</evidence>
<keyword evidence="2" id="KW-0808">Transferase</keyword>
<dbReference type="SUPFAM" id="SSF52540">
    <property type="entry name" value="P-loop containing nucleoside triphosphate hydrolases"/>
    <property type="match status" value="2"/>
</dbReference>
<dbReference type="GO" id="GO:0008168">
    <property type="term" value="F:methyltransferase activity"/>
    <property type="evidence" value="ECO:0007669"/>
    <property type="project" value="UniProtKB-KW"/>
</dbReference>
<dbReference type="OrthoDB" id="423221at2759"/>
<feature type="region of interest" description="Disordered" evidence="6">
    <location>
        <begin position="122"/>
        <end position="211"/>
    </location>
</feature>
<evidence type="ECO:0000256" key="6">
    <source>
        <dbReference type="SAM" id="MobiDB-lite"/>
    </source>
</evidence>
<keyword evidence="5" id="KW-0067">ATP-binding</keyword>
<feature type="compositionally biased region" description="Basic residues" evidence="6">
    <location>
        <begin position="246"/>
        <end position="256"/>
    </location>
</feature>
<dbReference type="GO" id="GO:0032259">
    <property type="term" value="P:methylation"/>
    <property type="evidence" value="ECO:0007669"/>
    <property type="project" value="UniProtKB-KW"/>
</dbReference>
<dbReference type="InterPro" id="IPR049730">
    <property type="entry name" value="SNF2/RAD54-like_C"/>
</dbReference>
<dbReference type="InterPro" id="IPR000330">
    <property type="entry name" value="SNF2_N"/>
</dbReference>
<evidence type="ECO:0000256" key="1">
    <source>
        <dbReference type="ARBA" id="ARBA00022603"/>
    </source>
</evidence>
<dbReference type="Gene3D" id="3.40.50.10810">
    <property type="entry name" value="Tandem AAA-ATPase domain"/>
    <property type="match status" value="1"/>
</dbReference>
<feature type="compositionally biased region" description="Basic residues" evidence="6">
    <location>
        <begin position="1985"/>
        <end position="2002"/>
    </location>
</feature>
<dbReference type="GO" id="GO:0005524">
    <property type="term" value="F:ATP binding"/>
    <property type="evidence" value="ECO:0007669"/>
    <property type="project" value="UniProtKB-KW"/>
</dbReference>
<dbReference type="PROSITE" id="PS51194">
    <property type="entry name" value="HELICASE_CTER"/>
    <property type="match status" value="1"/>
</dbReference>
<evidence type="ECO:0000256" key="4">
    <source>
        <dbReference type="ARBA" id="ARBA00022801"/>
    </source>
</evidence>
<feature type="domain" description="Helicase C-terminal" evidence="7">
    <location>
        <begin position="2159"/>
        <end position="2318"/>
    </location>
</feature>
<sequence length="2318" mass="256834">MPRRRTAVSDDDDDDDLVMSDIKEVKDAQRAGQGEDEDMEMLDAAAAEEGASVKTRGKEPASDPGRDRGEDGKMFMVAVETRGRGDQTLTIDIVPKQTPFTKTVVVPPKTKQLSMMNFFKTPGTPAGGSKIFTATGASGSGRKGRAAARGVGASTTSKHFSTSTAASASASKATSRTSSSAPRGRKRSGSESDSADEDYAPPAPEDDIVSDHELPSDAAASDVSEPDLDALELGSDEEELDDAPKPKHKSKPKKAAAKPAKQTTLPNSLHLPNAAQHKTADNLPPIHDIGLMFEDIVKSLPQVKDLAEHLGKRKLRVATMCSGTESPLLALGLISRAIKKIYGQNFEVEHVFSCEIEPFKQAYIERNFQPPLLFRDVCELGDDEATTAYGAKVPVPGNVDVLIAGTSCVDYSNLNNKKLDLDAGGESGRTFAGMLDWVTKTRPPVVILENVCNGPWPRMAEKFQAKGYSAHFERLDTKHYYIPHTRQRGYMMCLDVKASNIPRMWGSAMKDLARPANCSLESFLLPGDDPRIHQARQNLIKSDRSAATKGRTVDWTRCETRHQKMRLEERLGNKRPLTFWQEAGLCKLPDFAWGDWGLAQVERVLDLMDILFIKAAKAGIDTSFKTQVWNLSQNVDRNSSTGKPGICPCLTPTMIPYLTNRGGPMVGLEALSMQGLPINELLLTKETEDQLADLAGNAMSTTVVGTAIISALVLAKKHLEQGEAVEMDIDETVEDISYRVSGDEQLVESALDLFTTENVPLKEILDGAQRSRRLCQCEGREQMTSNKLNICLDCGFPSCEKCGGRPEHNYVPYARVNSRIVPSAFAKLLKRALPMRLKLGGIDGDGLEELRKQVSIQVNDKHWDTWKTGVTNALAGELRFRSLKRQEMWSATYEAPSARLELHLDPKQPEWRLYAKPDETDPANAPSRKLLAQYFARMRIGKDAKNAKGLVDGMWEISLPGTNAFDVEIKGEGELVPSWEAQLGLQEPQWADKKVWSKLKITVDEDDRKKLDRDISGTYTLFDKCGTASAALHKKDGEERDDIAPLFFFLDPTRCGGPKDDPFVFSSYTKRYAIGEERPLVAKLDTAWRQSSSSQGKKVKCFVEGEWRPISSAKLVSPTLETVQGHEATFAMPELSLKVEASNDSCKTAQAVLVVKVPLEGQAEKVWPKGYWGEVDKIHERGTYECLAWLTERIKSLDQLSRWNDLALPEDHSNCERCAPSEPELKWVLVGNKVVPIEDAKQAGPYETALKNRPSPFITQLRLDEATGMGHLRIGLNIASLVHRALSRLPHENRDEKPILSWRMTTDYTPPLKLVLPRFKLTSNKNDKSAKQPPNFVIPLRPEQLRSLTWMLAQESDEAPPFIEEEIAEAELRHLGWKAEGKAERPLYVKGGVLADEVGYGKTAITLGLIDASRNRVSMIQSPNVGCIPVKATLIVVPPHLTNQWPSEIMKFTGSKYRVIRIQSQLHLNQLSVNDIMRADIIVVACGLFKSDKYLANLAGFAGASSPPSGDGRRFNAWLKVALEKLRGHVDELKDNGAEAVTELIDSARQRMKEEAEGAFIQGKRLKGTAYREAQESAQSIGVKAAPGAAGKKKKPSPKRKREESDDDESMEAEFIDESSDGVVVKKGKKAGGAGKSKASTRGVEAGDPWKLRSSTVKRDWKNMQAPPLDIFHFNRLVVDEYTYLKGQINSGITSLRSTYKWVLSGTPPLDDFADVKTISVFLGIHLGIDDGAAVKRENMKKIEKEKTAVEKFNSFREVRSPAWHERRHAIAQIFLNQFVRQNIAEIDEIPFEEHIVPIHLPAAERAIYLELEHHLQALDMNIKKGKVKSGNDREKRLQESLGESASAEEALLKRSSHFDLDITEKDQENALRACEVIVRDRTKGLASLMDELRGKLKAQFDLQNSIGGLTAADETFFGTYVRVTREKGVGDGDASRHMKGLIDVARGKAGATEVLKKSLEESGVTVDKYFWFNKDSSTSTTSKSKGKSSAKKPKPKKRRKARGDDSDEGDSDDLDDDASPTSDFPDEPLIPKTRDEKLQLLRDNTHNVKRLQKEMVGRVRSLRYFKLVRDLQQSILTHTQTHVSCPGCSRTNLPASDIAVLSSCGHMGCYDCLISSAQKEECISPGCEAAARILNVVKGDSLGVEDERDGVGRRWGIKLEKVVKLIKEELPAEEKVLVFVQFPDLMQKVSEALDAHDVRHLQIKGTANSKSKALEAFQQSPATGPKSERVLLLNVMDESASGANLTNSNHAIFLSPLLTSSQYEYNACETQAIGRVRRYGQMKTVHIWRFLTMNSIDVEIWEERSGRKVAGVEGYKI</sequence>
<feature type="compositionally biased region" description="Basic residues" evidence="6">
    <location>
        <begin position="1591"/>
        <end position="1600"/>
    </location>
</feature>
<feature type="compositionally biased region" description="Basic and acidic residues" evidence="6">
    <location>
        <begin position="56"/>
        <end position="72"/>
    </location>
</feature>
<protein>
    <recommendedName>
        <fullName evidence="7">Helicase C-terminal domain-containing protein</fullName>
    </recommendedName>
</protein>
<feature type="region of interest" description="Disordered" evidence="6">
    <location>
        <begin position="1578"/>
        <end position="1613"/>
    </location>
</feature>
<dbReference type="SMART" id="SM00487">
    <property type="entry name" value="DEXDc"/>
    <property type="match status" value="1"/>
</dbReference>
<dbReference type="InterPro" id="IPR014001">
    <property type="entry name" value="Helicase_ATP-bd"/>
</dbReference>
<dbReference type="InterPro" id="IPR001650">
    <property type="entry name" value="Helicase_C-like"/>
</dbReference>
<dbReference type="STRING" id="1051890.A0A3N4LRY2"/>
<evidence type="ECO:0000259" key="7">
    <source>
        <dbReference type="PROSITE" id="PS51194"/>
    </source>
</evidence>
<accession>A0A3N4LRY2</accession>
<dbReference type="Pfam" id="PF00145">
    <property type="entry name" value="DNA_methylase"/>
    <property type="match status" value="1"/>
</dbReference>
<feature type="region of interest" description="Disordered" evidence="6">
    <location>
        <begin position="1977"/>
        <end position="2037"/>
    </location>
</feature>
<keyword evidence="4" id="KW-0378">Hydrolase</keyword>